<keyword evidence="8" id="KW-0067">ATP-binding</keyword>
<dbReference type="eggNOG" id="COG4191">
    <property type="taxonomic scope" value="Bacteria"/>
</dbReference>
<feature type="transmembrane region" description="Helical" evidence="6">
    <location>
        <begin position="6"/>
        <end position="22"/>
    </location>
</feature>
<dbReference type="SMART" id="SM00387">
    <property type="entry name" value="HATPase_c"/>
    <property type="match status" value="1"/>
</dbReference>
<name>A0A0L6JX56_9FIRM</name>
<evidence type="ECO:0000256" key="5">
    <source>
        <dbReference type="ARBA" id="ARBA00023012"/>
    </source>
</evidence>
<comment type="catalytic activity">
    <reaction evidence="1">
        <text>ATP + protein L-histidine = ADP + protein N-phospho-L-histidine.</text>
        <dbReference type="EC" id="2.7.13.3"/>
    </reaction>
</comment>
<feature type="transmembrane region" description="Helical" evidence="6">
    <location>
        <begin position="163"/>
        <end position="186"/>
    </location>
</feature>
<sequence>MDRLIALIMVFTISSIVFIYNYKNKGMIWFSYMGFIVSIGILGTYLNNHKDFLLIGNILYIFSYCFAPYFFLIASIRYVESNTKMKVRSIFFSRFVTPILPVFSFGMCIIFYNLLYGKDESGNDLYLRFFITLWAIIYYFVGDYNLFNQFLQEKIPILKHQKFYIFLLLFFATSYGVLSNHIIPILKIKNTYDFCFSVILFICFLYFCIRYGFFGLRIFFEKYNPIINLMTMDTGISILNHTLKNEMNKIDICCNNIKVQTNKQNEIIDRNVNSIKNSSEHILNMVSRIKKYTYDFSIVESNFELTNIIEKVVEMMNPYIEKKHISIIKDFGYCTNMIADCSHIQEVLLSLLKNSVEAINHKGEILIKTKRNNKFIIIEVIDNGCGINKNNLKRIVHPFFTTKNNTTNFGLGLAYSSNVILKHGGKLLISSHEGIGTKVSICLPISRIPGAIKNKNLG</sequence>
<evidence type="ECO:0000256" key="3">
    <source>
        <dbReference type="ARBA" id="ARBA00022553"/>
    </source>
</evidence>
<keyword evidence="6" id="KW-0472">Membrane</keyword>
<accession>A0A0L6JX56</accession>
<keyword evidence="9" id="KW-1185">Reference proteome</keyword>
<dbReference type="InterPro" id="IPR004358">
    <property type="entry name" value="Sig_transdc_His_kin-like_C"/>
</dbReference>
<dbReference type="Pfam" id="PF02518">
    <property type="entry name" value="HATPase_c"/>
    <property type="match status" value="1"/>
</dbReference>
<feature type="transmembrane region" description="Helical" evidence="6">
    <location>
        <begin position="58"/>
        <end position="79"/>
    </location>
</feature>
<comment type="caution">
    <text evidence="8">The sequence shown here is derived from an EMBL/GenBank/DDBJ whole genome shotgun (WGS) entry which is preliminary data.</text>
</comment>
<dbReference type="PANTHER" id="PTHR43547:SF2">
    <property type="entry name" value="HYBRID SIGNAL TRANSDUCTION HISTIDINE KINASE C"/>
    <property type="match status" value="1"/>
</dbReference>
<dbReference type="Proteomes" id="UP000036923">
    <property type="component" value="Unassembled WGS sequence"/>
</dbReference>
<feature type="transmembrane region" description="Helical" evidence="6">
    <location>
        <begin position="91"/>
        <end position="113"/>
    </location>
</feature>
<proteinExistence type="predicted"/>
<feature type="transmembrane region" description="Helical" evidence="6">
    <location>
        <begin position="125"/>
        <end position="142"/>
    </location>
</feature>
<feature type="transmembrane region" description="Helical" evidence="6">
    <location>
        <begin position="198"/>
        <end position="220"/>
    </location>
</feature>
<evidence type="ECO:0000256" key="2">
    <source>
        <dbReference type="ARBA" id="ARBA00012438"/>
    </source>
</evidence>
<dbReference type="PANTHER" id="PTHR43547">
    <property type="entry name" value="TWO-COMPONENT HISTIDINE KINASE"/>
    <property type="match status" value="1"/>
</dbReference>
<dbReference type="STRING" id="398512.Bccel_5594"/>
<feature type="domain" description="Histidine kinase" evidence="7">
    <location>
        <begin position="238"/>
        <end position="447"/>
    </location>
</feature>
<dbReference type="GO" id="GO:0000155">
    <property type="term" value="F:phosphorelay sensor kinase activity"/>
    <property type="evidence" value="ECO:0007669"/>
    <property type="project" value="TreeGrafter"/>
</dbReference>
<keyword evidence="3" id="KW-0597">Phosphoprotein</keyword>
<evidence type="ECO:0000259" key="7">
    <source>
        <dbReference type="PROSITE" id="PS50109"/>
    </source>
</evidence>
<dbReference type="PRINTS" id="PR00344">
    <property type="entry name" value="BCTRLSENSOR"/>
</dbReference>
<dbReference type="InterPro" id="IPR003594">
    <property type="entry name" value="HATPase_dom"/>
</dbReference>
<dbReference type="SUPFAM" id="SSF55874">
    <property type="entry name" value="ATPase domain of HSP90 chaperone/DNA topoisomerase II/histidine kinase"/>
    <property type="match status" value="1"/>
</dbReference>
<keyword evidence="6" id="KW-0812">Transmembrane</keyword>
<reference evidence="9" key="1">
    <citation type="submission" date="2015-07" db="EMBL/GenBank/DDBJ databases">
        <title>Near-Complete Genome Sequence of the Cellulolytic Bacterium Bacteroides (Pseudobacteroides) cellulosolvens ATCC 35603.</title>
        <authorList>
            <person name="Dassa B."/>
            <person name="Utturkar S.M."/>
            <person name="Klingeman D.M."/>
            <person name="Hurt R.A."/>
            <person name="Keller M."/>
            <person name="Xu J."/>
            <person name="Reddy Y.H.K."/>
            <person name="Borovok I."/>
            <person name="Grinberg I.R."/>
            <person name="Lamed R."/>
            <person name="Zhivin O."/>
            <person name="Bayer E.A."/>
            <person name="Brown S.D."/>
        </authorList>
    </citation>
    <scope>NUCLEOTIDE SEQUENCE [LARGE SCALE GENOMIC DNA]</scope>
    <source>
        <strain evidence="9">DSM 2933</strain>
    </source>
</reference>
<dbReference type="GO" id="GO:0005524">
    <property type="term" value="F:ATP binding"/>
    <property type="evidence" value="ECO:0007669"/>
    <property type="project" value="UniProtKB-KW"/>
</dbReference>
<dbReference type="AlphaFoldDB" id="A0A0L6JX56"/>
<keyword evidence="6" id="KW-1133">Transmembrane helix</keyword>
<keyword evidence="5" id="KW-0902">Two-component regulatory system</keyword>
<feature type="transmembrane region" description="Helical" evidence="6">
    <location>
        <begin position="29"/>
        <end position="46"/>
    </location>
</feature>
<evidence type="ECO:0000313" key="9">
    <source>
        <dbReference type="Proteomes" id="UP000036923"/>
    </source>
</evidence>
<keyword evidence="4" id="KW-0808">Transferase</keyword>
<keyword evidence="8" id="KW-0547">Nucleotide-binding</keyword>
<dbReference type="EC" id="2.7.13.3" evidence="2"/>
<dbReference type="Gene3D" id="3.30.565.10">
    <property type="entry name" value="Histidine kinase-like ATPase, C-terminal domain"/>
    <property type="match status" value="1"/>
</dbReference>
<evidence type="ECO:0000256" key="4">
    <source>
        <dbReference type="ARBA" id="ARBA00022777"/>
    </source>
</evidence>
<dbReference type="OrthoDB" id="9797586at2"/>
<gene>
    <name evidence="8" type="ORF">Bccel_5594</name>
</gene>
<dbReference type="InterPro" id="IPR036890">
    <property type="entry name" value="HATPase_C_sf"/>
</dbReference>
<evidence type="ECO:0000256" key="6">
    <source>
        <dbReference type="SAM" id="Phobius"/>
    </source>
</evidence>
<dbReference type="RefSeq" id="WP_036939903.1">
    <property type="nucleotide sequence ID" value="NZ_LGTC01000001.1"/>
</dbReference>
<dbReference type="EMBL" id="LGTC01000001">
    <property type="protein sequence ID" value="KNY30314.1"/>
    <property type="molecule type" value="Genomic_DNA"/>
</dbReference>
<dbReference type="PROSITE" id="PS50109">
    <property type="entry name" value="HIS_KIN"/>
    <property type="match status" value="1"/>
</dbReference>
<dbReference type="InterPro" id="IPR005467">
    <property type="entry name" value="His_kinase_dom"/>
</dbReference>
<keyword evidence="4" id="KW-0418">Kinase</keyword>
<organism evidence="8 9">
    <name type="scientific">Pseudobacteroides cellulosolvens ATCC 35603 = DSM 2933</name>
    <dbReference type="NCBI Taxonomy" id="398512"/>
    <lineage>
        <taxon>Bacteria</taxon>
        <taxon>Bacillati</taxon>
        <taxon>Bacillota</taxon>
        <taxon>Clostridia</taxon>
        <taxon>Eubacteriales</taxon>
        <taxon>Oscillospiraceae</taxon>
        <taxon>Pseudobacteroides</taxon>
    </lineage>
</organism>
<protein>
    <recommendedName>
        <fullName evidence="2">histidine kinase</fullName>
        <ecNumber evidence="2">2.7.13.3</ecNumber>
    </recommendedName>
</protein>
<evidence type="ECO:0000256" key="1">
    <source>
        <dbReference type="ARBA" id="ARBA00000085"/>
    </source>
</evidence>
<evidence type="ECO:0000313" key="8">
    <source>
        <dbReference type="EMBL" id="KNY30314.1"/>
    </source>
</evidence>